<dbReference type="Pfam" id="PF11213">
    <property type="entry name" value="DUF3006"/>
    <property type="match status" value="1"/>
</dbReference>
<reference evidence="1 2" key="1">
    <citation type="submission" date="2024-05" db="EMBL/GenBank/DDBJ databases">
        <authorList>
            <person name="Haq I."/>
            <person name="Ullah Z."/>
            <person name="Ahmad R."/>
            <person name="Li M."/>
            <person name="Tong Y."/>
        </authorList>
    </citation>
    <scope>NUCLEOTIDE SEQUENCE [LARGE SCALE GENOMIC DNA]</scope>
    <source>
        <strain evidence="1 2">16A2E</strain>
    </source>
</reference>
<dbReference type="Proteomes" id="UP001444625">
    <property type="component" value="Unassembled WGS sequence"/>
</dbReference>
<dbReference type="RefSeq" id="WP_345826029.1">
    <property type="nucleotide sequence ID" value="NZ_JBDIML010000006.1"/>
</dbReference>
<keyword evidence="2" id="KW-1185">Reference proteome</keyword>
<organism evidence="1 2">
    <name type="scientific">Ornithinibacillus xuwenensis</name>
    <dbReference type="NCBI Taxonomy" id="3144668"/>
    <lineage>
        <taxon>Bacteria</taxon>
        <taxon>Bacillati</taxon>
        <taxon>Bacillota</taxon>
        <taxon>Bacilli</taxon>
        <taxon>Bacillales</taxon>
        <taxon>Bacillaceae</taxon>
        <taxon>Ornithinibacillus</taxon>
    </lineage>
</organism>
<gene>
    <name evidence="1" type="ORF">ABC228_15265</name>
</gene>
<sequence>MKGVLDRFEGDQAVILLEAINEELILAKEDLPDGSKVNTIFKINKQNEHYQIIGIDHDSEIKMKESTSDLLAKLRAKQTESKFRK</sequence>
<dbReference type="InterPro" id="IPR021377">
    <property type="entry name" value="DUF3006"/>
</dbReference>
<name>A0ABU9XJT6_9BACI</name>
<evidence type="ECO:0000313" key="2">
    <source>
        <dbReference type="Proteomes" id="UP001444625"/>
    </source>
</evidence>
<dbReference type="EMBL" id="JBDIML010000006">
    <property type="protein sequence ID" value="MEN2768540.1"/>
    <property type="molecule type" value="Genomic_DNA"/>
</dbReference>
<protein>
    <submittedName>
        <fullName evidence="1">DUF3006 domain-containing protein</fullName>
    </submittedName>
</protein>
<evidence type="ECO:0000313" key="1">
    <source>
        <dbReference type="EMBL" id="MEN2768540.1"/>
    </source>
</evidence>
<accession>A0ABU9XJT6</accession>
<comment type="caution">
    <text evidence="1">The sequence shown here is derived from an EMBL/GenBank/DDBJ whole genome shotgun (WGS) entry which is preliminary data.</text>
</comment>
<proteinExistence type="predicted"/>